<dbReference type="InterPro" id="IPR001680">
    <property type="entry name" value="WD40_rpt"/>
</dbReference>
<dbReference type="Proteomes" id="UP000054408">
    <property type="component" value="Unassembled WGS sequence"/>
</dbReference>
<dbReference type="Pfam" id="PF00400">
    <property type="entry name" value="WD40"/>
    <property type="match status" value="4"/>
</dbReference>
<evidence type="ECO:0000313" key="10">
    <source>
        <dbReference type="EMBL" id="KNC56402.1"/>
    </source>
</evidence>
<dbReference type="InterPro" id="IPR015943">
    <property type="entry name" value="WD40/YVTN_repeat-like_dom_sf"/>
</dbReference>
<dbReference type="Gene3D" id="2.130.10.10">
    <property type="entry name" value="YVTN repeat-like/Quinoprotein amine dehydrogenase"/>
    <property type="match status" value="2"/>
</dbReference>
<dbReference type="GeneID" id="25562054"/>
<dbReference type="AlphaFoldDB" id="A0A0L0DW51"/>
<evidence type="ECO:0000256" key="6">
    <source>
        <dbReference type="ARBA" id="ARBA00023274"/>
    </source>
</evidence>
<feature type="repeat" description="WD" evidence="7">
    <location>
        <begin position="322"/>
        <end position="354"/>
    </location>
</feature>
<dbReference type="SMART" id="SM00320">
    <property type="entry name" value="WD40"/>
    <property type="match status" value="7"/>
</dbReference>
<evidence type="ECO:0000256" key="7">
    <source>
        <dbReference type="PROSITE-ProRule" id="PRU00221"/>
    </source>
</evidence>
<dbReference type="PANTHER" id="PTHR22851">
    <property type="entry name" value="U3 SMALL NUCLEOLAR RNA U3 SNORNA ASSOCIATED PROTEIN"/>
    <property type="match status" value="1"/>
</dbReference>
<feature type="region of interest" description="Disordered" evidence="8">
    <location>
        <begin position="419"/>
        <end position="445"/>
    </location>
</feature>
<evidence type="ECO:0000256" key="1">
    <source>
        <dbReference type="ARBA" id="ARBA00004604"/>
    </source>
</evidence>
<evidence type="ECO:0000256" key="4">
    <source>
        <dbReference type="ARBA" id="ARBA00022737"/>
    </source>
</evidence>
<dbReference type="SUPFAM" id="SSF50978">
    <property type="entry name" value="WD40 repeat-like"/>
    <property type="match status" value="1"/>
</dbReference>
<name>A0A0L0DW51_THETB</name>
<dbReference type="PROSITE" id="PS50294">
    <property type="entry name" value="WD_REPEATS_REGION"/>
    <property type="match status" value="4"/>
</dbReference>
<dbReference type="eggNOG" id="KOG0268">
    <property type="taxonomic scope" value="Eukaryota"/>
</dbReference>
<dbReference type="InterPro" id="IPR036322">
    <property type="entry name" value="WD40_repeat_dom_sf"/>
</dbReference>
<keyword evidence="5" id="KW-0539">Nucleus</keyword>
<keyword evidence="11" id="KW-1185">Reference proteome</keyword>
<gene>
    <name evidence="10" type="ORF">AMSG_02373</name>
</gene>
<evidence type="ECO:0000256" key="5">
    <source>
        <dbReference type="ARBA" id="ARBA00023242"/>
    </source>
</evidence>
<evidence type="ECO:0000256" key="8">
    <source>
        <dbReference type="SAM" id="MobiDB-lite"/>
    </source>
</evidence>
<feature type="repeat" description="WD" evidence="7">
    <location>
        <begin position="60"/>
        <end position="102"/>
    </location>
</feature>
<feature type="domain" description="Sof1-like protein" evidence="9">
    <location>
        <begin position="356"/>
        <end position="431"/>
    </location>
</feature>
<protein>
    <submittedName>
        <fullName evidence="10">WD repeat and SOF domain-containing protein 1</fullName>
    </submittedName>
</protein>
<dbReference type="PRINTS" id="PR00320">
    <property type="entry name" value="GPROTEINBRPT"/>
</dbReference>
<organism evidence="10 11">
    <name type="scientific">Thecamonas trahens ATCC 50062</name>
    <dbReference type="NCBI Taxonomy" id="461836"/>
    <lineage>
        <taxon>Eukaryota</taxon>
        <taxon>Apusozoa</taxon>
        <taxon>Apusomonadida</taxon>
        <taxon>Apusomonadidae</taxon>
        <taxon>Thecamonas</taxon>
    </lineage>
</organism>
<dbReference type="CDD" id="cd00200">
    <property type="entry name" value="WD40"/>
    <property type="match status" value="1"/>
</dbReference>
<dbReference type="PROSITE" id="PS50082">
    <property type="entry name" value="WD_REPEATS_2"/>
    <property type="match status" value="4"/>
</dbReference>
<dbReference type="STRING" id="461836.A0A0L0DW51"/>
<dbReference type="RefSeq" id="XP_013760915.1">
    <property type="nucleotide sequence ID" value="XM_013905461.1"/>
</dbReference>
<dbReference type="GO" id="GO:0032040">
    <property type="term" value="C:small-subunit processome"/>
    <property type="evidence" value="ECO:0007669"/>
    <property type="project" value="TreeGrafter"/>
</dbReference>
<dbReference type="OMA" id="EDHNAYI"/>
<evidence type="ECO:0000256" key="3">
    <source>
        <dbReference type="ARBA" id="ARBA00022574"/>
    </source>
</evidence>
<keyword evidence="3 7" id="KW-0853">WD repeat</keyword>
<feature type="repeat" description="WD" evidence="7">
    <location>
        <begin position="104"/>
        <end position="145"/>
    </location>
</feature>
<comment type="similarity">
    <text evidence="2">Belongs to the WD repeat DCAF13/WDSOF1 family.</text>
</comment>
<dbReference type="GO" id="GO:0000462">
    <property type="term" value="P:maturation of SSU-rRNA from tricistronic rRNA transcript (SSU-rRNA, 5.8S rRNA, LSU-rRNA)"/>
    <property type="evidence" value="ECO:0007669"/>
    <property type="project" value="TreeGrafter"/>
</dbReference>
<keyword evidence="4" id="KW-0677">Repeat</keyword>
<dbReference type="PANTHER" id="PTHR22851:SF0">
    <property type="entry name" value="DDB1- AND CUL4-ASSOCIATED FACTOR 13"/>
    <property type="match status" value="1"/>
</dbReference>
<proteinExistence type="inferred from homology"/>
<dbReference type="EMBL" id="GL349441">
    <property type="protein sequence ID" value="KNC56402.1"/>
    <property type="molecule type" value="Genomic_DNA"/>
</dbReference>
<evidence type="ECO:0000259" key="9">
    <source>
        <dbReference type="Pfam" id="PF04158"/>
    </source>
</evidence>
<dbReference type="InterPro" id="IPR007287">
    <property type="entry name" value="Sof1"/>
</dbReference>
<dbReference type="Pfam" id="PF04158">
    <property type="entry name" value="Sof1"/>
    <property type="match status" value="1"/>
</dbReference>
<evidence type="ECO:0000313" key="11">
    <source>
        <dbReference type="Proteomes" id="UP000054408"/>
    </source>
</evidence>
<reference evidence="10 11" key="1">
    <citation type="submission" date="2010-05" db="EMBL/GenBank/DDBJ databases">
        <title>The Genome Sequence of Thecamonas trahens ATCC 50062.</title>
        <authorList>
            <consortium name="The Broad Institute Genome Sequencing Platform"/>
            <person name="Russ C."/>
            <person name="Cuomo C."/>
            <person name="Shea T."/>
            <person name="Young S.K."/>
            <person name="Zeng Q."/>
            <person name="Koehrsen M."/>
            <person name="Haas B."/>
            <person name="Borodovsky M."/>
            <person name="Guigo R."/>
            <person name="Alvarado L."/>
            <person name="Berlin A."/>
            <person name="Bochicchio J."/>
            <person name="Borenstein D."/>
            <person name="Chapman S."/>
            <person name="Chen Z."/>
            <person name="Freedman E."/>
            <person name="Gellesch M."/>
            <person name="Goldberg J."/>
            <person name="Griggs A."/>
            <person name="Gujja S."/>
            <person name="Heilman E."/>
            <person name="Heiman D."/>
            <person name="Hepburn T."/>
            <person name="Howarth C."/>
            <person name="Jen D."/>
            <person name="Larson L."/>
            <person name="Mehta T."/>
            <person name="Park D."/>
            <person name="Pearson M."/>
            <person name="Roberts A."/>
            <person name="Saif S."/>
            <person name="Shenoy N."/>
            <person name="Sisk P."/>
            <person name="Stolte C."/>
            <person name="Sykes S."/>
            <person name="Thomson T."/>
            <person name="Walk T."/>
            <person name="White J."/>
            <person name="Yandava C."/>
            <person name="Burger G."/>
            <person name="Gray M.W."/>
            <person name="Holland P.W.H."/>
            <person name="King N."/>
            <person name="Lang F.B.F."/>
            <person name="Roger A.J."/>
            <person name="Ruiz-Trillo I."/>
            <person name="Lander E."/>
            <person name="Nusbaum C."/>
        </authorList>
    </citation>
    <scope>NUCLEOTIDE SEQUENCE [LARGE SCALE GENOMIC DNA]</scope>
    <source>
        <strain evidence="10 11">ATCC 50062</strain>
    </source>
</reference>
<feature type="repeat" description="WD" evidence="7">
    <location>
        <begin position="279"/>
        <end position="315"/>
    </location>
</feature>
<dbReference type="InterPro" id="IPR020472">
    <property type="entry name" value="WD40_PAC1"/>
</dbReference>
<evidence type="ECO:0000256" key="2">
    <source>
        <dbReference type="ARBA" id="ARBA00005649"/>
    </source>
</evidence>
<keyword evidence="6" id="KW-0687">Ribonucleoprotein</keyword>
<dbReference type="InterPro" id="IPR051733">
    <property type="entry name" value="WD_repeat_DCAF13/WDSOF1"/>
</dbReference>
<dbReference type="OrthoDB" id="10249065at2759"/>
<comment type="subcellular location">
    <subcellularLocation>
        <location evidence="1">Nucleus</location>
        <location evidence="1">Nucleolus</location>
    </subcellularLocation>
</comment>
<accession>A0A0L0DW51</accession>
<sequence>MKVKMISRDEVAMTRERSTDLNKVHRNTALRGFERQTEVKRAVNAAKLNRVFAKPFVGQLSGHMDTVTSMMASPRSLDTFLTGSGDGEVRVWSLSRKATLWSIPMAHTSFVTGLVVSPNGETFFTASDDRSIKQWRLDMGNMWAEDVDTPIESWASEYALESLSMHASRYVLATGSRQVDVWDVARATPVHTMAFSDDTISSVAFNQVETEIIAAASSDRSLSFYDIRTESALRKVELGNLINDVAWNPREAFNITIASDDHNLYTFDMRKLDRALSVHKDHVSAVMSVAYSPTGRSFVSGSYDRSIRLWNISKGHSHECYHTERMQRVLKVAYSSDARYVLSGSDDTGVRIWKSDASATTGIQHPRAKARARYEAALLKRYEHVPAVAKIHKQRFQPRSIFKARKLRHVMRLAEIRRDGRRRAHTRNPAPKIDSRTAAVRRLHD</sequence>